<gene>
    <name evidence="1" type="ORF">IM532_13135</name>
</gene>
<evidence type="ECO:0000313" key="2">
    <source>
        <dbReference type="Proteomes" id="UP000608754"/>
    </source>
</evidence>
<accession>A0A8J7FRQ0</accession>
<organism evidence="1 2">
    <name type="scientific">Faecalibacter rhinopitheci</name>
    <dbReference type="NCBI Taxonomy" id="2779678"/>
    <lineage>
        <taxon>Bacteria</taxon>
        <taxon>Pseudomonadati</taxon>
        <taxon>Bacteroidota</taxon>
        <taxon>Flavobacteriia</taxon>
        <taxon>Flavobacteriales</taxon>
        <taxon>Weeksellaceae</taxon>
        <taxon>Faecalibacter</taxon>
    </lineage>
</organism>
<reference evidence="1" key="1">
    <citation type="submission" date="2020-10" db="EMBL/GenBank/DDBJ databases">
        <authorList>
            <person name="Lu T."/>
            <person name="Wang Q."/>
            <person name="Han X."/>
        </authorList>
    </citation>
    <scope>NUCLEOTIDE SEQUENCE</scope>
    <source>
        <strain evidence="1">WQ 117</strain>
    </source>
</reference>
<name>A0A8J7FRQ0_9FLAO</name>
<sequence length="211" mass="24708">MKNLIIFSIILFSFISCENNINQEKIKINNIEFFNSPDNKSTAYLYTVENGMAFGSNFNLLEIVPINKKPKFRLEHSIRLYNGFPYKIQWTNNTLTLYCSQNNKIFIHKNYNYKDNIINEKIVEVFSGGLSDTIFVNNIKLNNKALIINDSINLNTDSLQVYKKSSEYIIEYFYIDKNSDNNKISIDNYILKNKDKNLSILNKLQLINIIK</sequence>
<evidence type="ECO:0008006" key="3">
    <source>
        <dbReference type="Google" id="ProtNLM"/>
    </source>
</evidence>
<evidence type="ECO:0000313" key="1">
    <source>
        <dbReference type="EMBL" id="MBF0598374.1"/>
    </source>
</evidence>
<dbReference type="AlphaFoldDB" id="A0A8J7FRQ0"/>
<comment type="caution">
    <text evidence="1">The sequence shown here is derived from an EMBL/GenBank/DDBJ whole genome shotgun (WGS) entry which is preliminary data.</text>
</comment>
<dbReference type="EMBL" id="JADGIK010000016">
    <property type="protein sequence ID" value="MBF0598374.1"/>
    <property type="molecule type" value="Genomic_DNA"/>
</dbReference>
<dbReference type="Proteomes" id="UP000608754">
    <property type="component" value="Unassembled WGS sequence"/>
</dbReference>
<dbReference type="PROSITE" id="PS51257">
    <property type="entry name" value="PROKAR_LIPOPROTEIN"/>
    <property type="match status" value="1"/>
</dbReference>
<dbReference type="RefSeq" id="WP_194183959.1">
    <property type="nucleotide sequence ID" value="NZ_JADGIK010000016.1"/>
</dbReference>
<protein>
    <recommendedName>
        <fullName evidence="3">Lipoprotein</fullName>
    </recommendedName>
</protein>
<proteinExistence type="predicted"/>
<keyword evidence="2" id="KW-1185">Reference proteome</keyword>